<dbReference type="RefSeq" id="WP_141083185.1">
    <property type="nucleotide sequence ID" value="NZ_CP144916.1"/>
</dbReference>
<evidence type="ECO:0000313" key="1">
    <source>
        <dbReference type="EMBL" id="WWC41275.1"/>
    </source>
</evidence>
<keyword evidence="2" id="KW-1185">Reference proteome</keyword>
<sequence length="336" mass="38663">MQWYEMMYNMWGSQEAGVDPAAFEFIQNKNEQNSEYLSYLKWREDLKKAEAVQQKGIDALYSENQYNLAKDRFDGYIDKYYKLNTFEEEGADKDFIRRVVSKKSLEELHNQVDKLIASGKWYPEDKEYVTDIYNSFHEGVMNAEKRKAAKPIEDLINFNIARNGATKGKELNEKIINSFRKDPKAAIYSHSILEFLASKDPSGKSSMDSILRSHDYNDLSNFIENMGTIKDYEGLKEYVKLDNNNKALKALGIDVNEFLTNIRSIAEYKSNMLKDLGDGYRYSPNSVELNIGGKDNPYMINTGILANVLSIGQLEKLKAIAEKDRKIANEMMGLKE</sequence>
<proteinExistence type="predicted"/>
<dbReference type="GeneID" id="93113666"/>
<dbReference type="EMBL" id="CP144916">
    <property type="protein sequence ID" value="WWC41275.1"/>
    <property type="molecule type" value="Genomic_DNA"/>
</dbReference>
<dbReference type="Proteomes" id="UP001318120">
    <property type="component" value="Chromosome"/>
</dbReference>
<protein>
    <submittedName>
        <fullName evidence="1">Uncharacterized protein</fullName>
    </submittedName>
</protein>
<reference evidence="1 2" key="1">
    <citation type="journal article" date="2017" name="Genome Biol. Evol.">
        <title>Comparative Genomic Analysis Identifies a Campylobacter Clade Deficient in Selenium Metabolism.</title>
        <authorList>
            <person name="Miller W.G."/>
            <person name="Yee E."/>
            <person name="Lopes B.S."/>
            <person name="Chapman M.H."/>
            <person name="Huynh S."/>
            <person name="Bono J.L."/>
            <person name="Parker C.T."/>
            <person name="Strachan N.J.C."/>
            <person name="Forbes K.J."/>
        </authorList>
    </citation>
    <scope>NUCLEOTIDE SEQUENCE [LARGE SCALE GENOMIC DNA]</scope>
    <source>
        <strain evidence="1 2">RM9261</strain>
    </source>
</reference>
<gene>
    <name evidence="1" type="ORF">CVIC9261_06110</name>
</gene>
<name>A0ABZ2E6B3_9BACT</name>
<accession>A0ABZ2E6B3</accession>
<organism evidence="1 2">
    <name type="scientific">Campylobacter vicugnae</name>
    <dbReference type="NCBI Taxonomy" id="1660076"/>
    <lineage>
        <taxon>Bacteria</taxon>
        <taxon>Pseudomonadati</taxon>
        <taxon>Campylobacterota</taxon>
        <taxon>Epsilonproteobacteria</taxon>
        <taxon>Campylobacterales</taxon>
        <taxon>Campylobacteraceae</taxon>
        <taxon>Campylobacter</taxon>
    </lineage>
</organism>
<evidence type="ECO:0000313" key="2">
    <source>
        <dbReference type="Proteomes" id="UP001318120"/>
    </source>
</evidence>